<protein>
    <submittedName>
        <fullName evidence="3">SPOR domain-containing protein</fullName>
    </submittedName>
</protein>
<dbReference type="AlphaFoldDB" id="A0A183T1F7"/>
<dbReference type="WBParaSite" id="SSLN_0001070401-mRNA-1">
    <property type="protein sequence ID" value="SSLN_0001070401-mRNA-1"/>
    <property type="gene ID" value="SSLN_0001070401"/>
</dbReference>
<keyword evidence="2" id="KW-1185">Reference proteome</keyword>
<evidence type="ECO:0000313" key="3">
    <source>
        <dbReference type="WBParaSite" id="SSLN_0001070401-mRNA-1"/>
    </source>
</evidence>
<dbReference type="EMBL" id="UYSU01035789">
    <property type="protein sequence ID" value="VDL96690.1"/>
    <property type="molecule type" value="Genomic_DNA"/>
</dbReference>
<gene>
    <name evidence="1" type="ORF">SSLN_LOCUS10305</name>
</gene>
<dbReference type="Proteomes" id="UP000275846">
    <property type="component" value="Unassembled WGS sequence"/>
</dbReference>
<dbReference type="OrthoDB" id="6240106at2759"/>
<reference evidence="1 2" key="2">
    <citation type="submission" date="2018-11" db="EMBL/GenBank/DDBJ databases">
        <authorList>
            <consortium name="Pathogen Informatics"/>
        </authorList>
    </citation>
    <scope>NUCLEOTIDE SEQUENCE [LARGE SCALE GENOMIC DNA]</scope>
    <source>
        <strain evidence="1 2">NST_G2</strain>
    </source>
</reference>
<evidence type="ECO:0000313" key="2">
    <source>
        <dbReference type="Proteomes" id="UP000275846"/>
    </source>
</evidence>
<sequence>MRVPDKLVIFTPHSLVQDGRLNGICSDDRLKHFVDLLASRAQTELKVPCTLIKATEDQEINKSFENLQRFLAGADAAVLVVSGDQAYLLDSLYPVMLVFLTVNPQWRKQMLLVFLGDPIRMKQFEPSILATEPVIFKRISSNDWADDQQQWTEMMKNIRDTQLPEGAEEPQIPPNTSRNKVMFTIAAVVGLGLLYRYRNGFSH</sequence>
<accession>A0A183T1F7</accession>
<evidence type="ECO:0000313" key="1">
    <source>
        <dbReference type="EMBL" id="VDL96690.1"/>
    </source>
</evidence>
<proteinExistence type="predicted"/>
<name>A0A183T1F7_SCHSO</name>
<organism evidence="3">
    <name type="scientific">Schistocephalus solidus</name>
    <name type="common">Tapeworm</name>
    <dbReference type="NCBI Taxonomy" id="70667"/>
    <lineage>
        <taxon>Eukaryota</taxon>
        <taxon>Metazoa</taxon>
        <taxon>Spiralia</taxon>
        <taxon>Lophotrochozoa</taxon>
        <taxon>Platyhelminthes</taxon>
        <taxon>Cestoda</taxon>
        <taxon>Eucestoda</taxon>
        <taxon>Diphyllobothriidea</taxon>
        <taxon>Diphyllobothriidae</taxon>
        <taxon>Schistocephalus</taxon>
    </lineage>
</organism>
<reference evidence="3" key="1">
    <citation type="submission" date="2016-06" db="UniProtKB">
        <authorList>
            <consortium name="WormBaseParasite"/>
        </authorList>
    </citation>
    <scope>IDENTIFICATION</scope>
</reference>